<gene>
    <name evidence="9" type="ORF">SAMN05216337_1001415</name>
</gene>
<dbReference type="RefSeq" id="WP_092078145.1">
    <property type="nucleotide sequence ID" value="NZ_FMZW01000001.1"/>
</dbReference>
<evidence type="ECO:0000259" key="7">
    <source>
        <dbReference type="Pfam" id="PF02770"/>
    </source>
</evidence>
<dbReference type="InterPro" id="IPR041504">
    <property type="entry name" value="AidB_N"/>
</dbReference>
<evidence type="ECO:0000256" key="1">
    <source>
        <dbReference type="ARBA" id="ARBA00001974"/>
    </source>
</evidence>
<dbReference type="SUPFAM" id="SSF56645">
    <property type="entry name" value="Acyl-CoA dehydrogenase NM domain-like"/>
    <property type="match status" value="1"/>
</dbReference>
<dbReference type="Gene3D" id="6.10.250.600">
    <property type="match status" value="1"/>
</dbReference>
<sequence length="547" mass="59004">MTQAPFATHDVFNQSPPFENVDLFTVDAPLAAAVAANGGAAATAELSDFGKHWGSAAMAERGRVANENTPKLRLFDARGNRRDEVEFHPAYHELMAHSAHAGVHNSTWSADGRPAGGAAEVVRAARFYIAAQVETGHLCPITMTRASVAALASQPDILAKTMPVIGTRAYDPTFAPWWTKRGMTLGMGMTEKQGGTDVRANMTRAERDGEAWRITGHKWFMSAPMCDAFLVLAQTMNGLSCFFMPRFASDGMVNAIRFQRLKDKLGNRSNASSEVEFHGAYAELIGEEGKGIRTIIQMVQLTRQDCAIASAGLKRSGLAHALNHARHRSVFQKHLADQPLMQAVLSDMALHVEASVALVMRLCRAFDSAPADAGEAAYMRLLTPAIKYWTCKSAPGFLYEAMECLGGNGYVEEGILARHYRESPVNAIWEGSGNVMCLDVLRALGREADAALAVLRALAEETKGLPGAAEAVVSIGQSFRRPDSERVARLAVEQLALLAATAALNQVSPENAELFAATRLAERHAGMYGAVDLSDADQRALLARALP</sequence>
<dbReference type="Pfam" id="PF02770">
    <property type="entry name" value="Acyl-CoA_dh_M"/>
    <property type="match status" value="1"/>
</dbReference>
<comment type="cofactor">
    <cofactor evidence="1 5">
        <name>FAD</name>
        <dbReference type="ChEBI" id="CHEBI:57692"/>
    </cofactor>
</comment>
<keyword evidence="3 5" id="KW-0285">Flavoprotein</keyword>
<evidence type="ECO:0000313" key="9">
    <source>
        <dbReference type="EMBL" id="SDC16697.1"/>
    </source>
</evidence>
<dbReference type="SUPFAM" id="SSF47203">
    <property type="entry name" value="Acyl-CoA dehydrogenase C-terminal domain-like"/>
    <property type="match status" value="1"/>
</dbReference>
<evidence type="ECO:0000256" key="2">
    <source>
        <dbReference type="ARBA" id="ARBA00009347"/>
    </source>
</evidence>
<reference evidence="9 10" key="1">
    <citation type="submission" date="2016-10" db="EMBL/GenBank/DDBJ databases">
        <authorList>
            <person name="de Groot N.N."/>
        </authorList>
    </citation>
    <scope>NUCLEOTIDE SEQUENCE [LARGE SCALE GENOMIC DNA]</scope>
    <source>
        <strain evidence="9 10">R5</strain>
    </source>
</reference>
<name>A0A1G6JDH7_9BRAD</name>
<dbReference type="PANTHER" id="PTHR42707:SF3">
    <property type="entry name" value="ACYL-COA DEHYDROGENASE AIDB-RELATED"/>
    <property type="match status" value="1"/>
</dbReference>
<evidence type="ECO:0000259" key="8">
    <source>
        <dbReference type="Pfam" id="PF18158"/>
    </source>
</evidence>
<evidence type="ECO:0000313" key="10">
    <source>
        <dbReference type="Proteomes" id="UP000199245"/>
    </source>
</evidence>
<dbReference type="Pfam" id="PF18158">
    <property type="entry name" value="AidB_N"/>
    <property type="match status" value="1"/>
</dbReference>
<evidence type="ECO:0000259" key="6">
    <source>
        <dbReference type="Pfam" id="PF00441"/>
    </source>
</evidence>
<proteinExistence type="inferred from homology"/>
<feature type="domain" description="Acyl-CoA oxidase/dehydrogenase middle" evidence="7">
    <location>
        <begin position="187"/>
        <end position="278"/>
    </location>
</feature>
<organism evidence="9 10">
    <name type="scientific">Bradyrhizobium brasilense</name>
    <dbReference type="NCBI Taxonomy" id="1419277"/>
    <lineage>
        <taxon>Bacteria</taxon>
        <taxon>Pseudomonadati</taxon>
        <taxon>Pseudomonadota</taxon>
        <taxon>Alphaproteobacteria</taxon>
        <taxon>Hyphomicrobiales</taxon>
        <taxon>Nitrobacteraceae</taxon>
        <taxon>Bradyrhizobium</taxon>
    </lineage>
</organism>
<evidence type="ECO:0000256" key="5">
    <source>
        <dbReference type="RuleBase" id="RU362125"/>
    </source>
</evidence>
<comment type="similarity">
    <text evidence="2 5">Belongs to the acyl-CoA dehydrogenase family.</text>
</comment>
<dbReference type="Pfam" id="PF00441">
    <property type="entry name" value="Acyl-CoA_dh_1"/>
    <property type="match status" value="1"/>
</dbReference>
<dbReference type="InterPro" id="IPR009100">
    <property type="entry name" value="AcylCoA_DH/oxidase_NM_dom_sf"/>
</dbReference>
<evidence type="ECO:0000256" key="4">
    <source>
        <dbReference type="ARBA" id="ARBA00022827"/>
    </source>
</evidence>
<dbReference type="InterPro" id="IPR006089">
    <property type="entry name" value="Acyl-CoA_DH_CS"/>
</dbReference>
<evidence type="ECO:0000256" key="3">
    <source>
        <dbReference type="ARBA" id="ARBA00022630"/>
    </source>
</evidence>
<keyword evidence="5" id="KW-0560">Oxidoreductase</keyword>
<dbReference type="InterPro" id="IPR036250">
    <property type="entry name" value="AcylCo_DH-like_C"/>
</dbReference>
<dbReference type="AlphaFoldDB" id="A0A1G6JDH7"/>
<dbReference type="Proteomes" id="UP000199245">
    <property type="component" value="Unassembled WGS sequence"/>
</dbReference>
<dbReference type="Gene3D" id="2.40.110.20">
    <property type="match status" value="1"/>
</dbReference>
<dbReference type="PANTHER" id="PTHR42707">
    <property type="entry name" value="ACYL-COA DEHYDROGENASE"/>
    <property type="match status" value="1"/>
</dbReference>
<feature type="domain" description="Adaptive response protein AidB N-terminal" evidence="8">
    <location>
        <begin position="13"/>
        <end position="172"/>
    </location>
</feature>
<dbReference type="InterPro" id="IPR009075">
    <property type="entry name" value="AcylCo_DH/oxidase_C"/>
</dbReference>
<dbReference type="PROSITE" id="PS00073">
    <property type="entry name" value="ACYL_COA_DH_2"/>
    <property type="match status" value="1"/>
</dbReference>
<accession>A0A1G6JDH7</accession>
<dbReference type="InterPro" id="IPR052904">
    <property type="entry name" value="Acyl-CoA_dehydrogenase-like"/>
</dbReference>
<dbReference type="EMBL" id="FMZW01000001">
    <property type="protein sequence ID" value="SDC16697.1"/>
    <property type="molecule type" value="Genomic_DNA"/>
</dbReference>
<dbReference type="GO" id="GO:0003995">
    <property type="term" value="F:acyl-CoA dehydrogenase activity"/>
    <property type="evidence" value="ECO:0007669"/>
    <property type="project" value="InterPro"/>
</dbReference>
<dbReference type="Gene3D" id="1.20.140.10">
    <property type="entry name" value="Butyryl-CoA Dehydrogenase, subunit A, domain 3"/>
    <property type="match status" value="1"/>
</dbReference>
<keyword evidence="4 5" id="KW-0274">FAD</keyword>
<protein>
    <submittedName>
        <fullName evidence="9">Putative acyl-CoA dehydrogenase</fullName>
    </submittedName>
</protein>
<dbReference type="InterPro" id="IPR006091">
    <property type="entry name" value="Acyl-CoA_Oxase/DH_mid-dom"/>
</dbReference>
<dbReference type="PROSITE" id="PS00072">
    <property type="entry name" value="ACYL_COA_DH_1"/>
    <property type="match status" value="1"/>
</dbReference>
<feature type="domain" description="Acyl-CoA dehydrogenase/oxidase C-terminal" evidence="6">
    <location>
        <begin position="289"/>
        <end position="444"/>
    </location>
</feature>